<dbReference type="InterPro" id="IPR050248">
    <property type="entry name" value="Polysacc_deacetylase_ArnD"/>
</dbReference>
<evidence type="ECO:0000256" key="2">
    <source>
        <dbReference type="ARBA" id="ARBA00022801"/>
    </source>
</evidence>
<dbReference type="eggNOG" id="COG0726">
    <property type="taxonomic scope" value="Bacteria"/>
</dbReference>
<dbReference type="Pfam" id="PF11738">
    <property type="entry name" value="DUF3298"/>
    <property type="match status" value="1"/>
</dbReference>
<accession>W7YI89</accession>
<dbReference type="OrthoDB" id="9812065at2"/>
<reference evidence="5 6" key="1">
    <citation type="journal article" date="2014" name="Genome Announc.">
        <title>Draft Genome Sequence of Paenibacillus pini JCM 16418T, Isolated from the Rhizosphere of Pine Tree.</title>
        <authorList>
            <person name="Yuki M."/>
            <person name="Oshima K."/>
            <person name="Suda W."/>
            <person name="Oshida Y."/>
            <person name="Kitamura K."/>
            <person name="Iida Y."/>
            <person name="Hattori M."/>
            <person name="Ohkuma M."/>
        </authorList>
    </citation>
    <scope>NUCLEOTIDE SEQUENCE [LARGE SCALE GENOMIC DNA]</scope>
    <source>
        <strain evidence="5 6">JCM 16418</strain>
    </source>
</reference>
<dbReference type="CDD" id="cd10917">
    <property type="entry name" value="CE4_NodB_like_6s_7s"/>
    <property type="match status" value="1"/>
</dbReference>
<protein>
    <submittedName>
        <fullName evidence="5">Peptidoglycan N-acetylglucosamine deacetylase</fullName>
    </submittedName>
</protein>
<dbReference type="PANTHER" id="PTHR10587">
    <property type="entry name" value="GLYCOSYL TRANSFERASE-RELATED"/>
    <property type="match status" value="1"/>
</dbReference>
<dbReference type="GO" id="GO:0046872">
    <property type="term" value="F:metal ion binding"/>
    <property type="evidence" value="ECO:0007669"/>
    <property type="project" value="UniProtKB-KW"/>
</dbReference>
<comment type="caution">
    <text evidence="5">The sequence shown here is derived from an EMBL/GenBank/DDBJ whole genome shotgun (WGS) entry which is preliminary data.</text>
</comment>
<evidence type="ECO:0000256" key="3">
    <source>
        <dbReference type="SAM" id="Phobius"/>
    </source>
</evidence>
<dbReference type="Gene3D" id="3.30.565.40">
    <property type="entry name" value="Fervidobacterium nodosum Rt17-B1 like"/>
    <property type="match status" value="1"/>
</dbReference>
<dbReference type="GO" id="GO:0016020">
    <property type="term" value="C:membrane"/>
    <property type="evidence" value="ECO:0007669"/>
    <property type="project" value="TreeGrafter"/>
</dbReference>
<feature type="domain" description="NodB homology" evidence="4">
    <location>
        <begin position="281"/>
        <end position="432"/>
    </location>
</feature>
<dbReference type="InterPro" id="IPR021729">
    <property type="entry name" value="DUF3298"/>
</dbReference>
<gene>
    <name evidence="5" type="ORF">JCM16418_1343</name>
</gene>
<evidence type="ECO:0000256" key="1">
    <source>
        <dbReference type="ARBA" id="ARBA00022723"/>
    </source>
</evidence>
<evidence type="ECO:0000313" key="5">
    <source>
        <dbReference type="EMBL" id="GAF07333.1"/>
    </source>
</evidence>
<dbReference type="Gene3D" id="3.20.20.370">
    <property type="entry name" value="Glycoside hydrolase/deacetylase"/>
    <property type="match status" value="1"/>
</dbReference>
<keyword evidence="3" id="KW-0812">Transmembrane</keyword>
<evidence type="ECO:0000313" key="6">
    <source>
        <dbReference type="Proteomes" id="UP000019364"/>
    </source>
</evidence>
<keyword evidence="2" id="KW-0378">Hydrolase</keyword>
<dbReference type="Gene3D" id="3.90.640.20">
    <property type="entry name" value="Heat-shock cognate protein, ATPase"/>
    <property type="match status" value="1"/>
</dbReference>
<dbReference type="GO" id="GO:0016810">
    <property type="term" value="F:hydrolase activity, acting on carbon-nitrogen (but not peptide) bonds"/>
    <property type="evidence" value="ECO:0007669"/>
    <property type="project" value="InterPro"/>
</dbReference>
<name>W7YI89_9BACL</name>
<keyword evidence="6" id="KW-1185">Reference proteome</keyword>
<feature type="transmembrane region" description="Helical" evidence="3">
    <location>
        <begin position="7"/>
        <end position="30"/>
    </location>
</feature>
<dbReference type="EMBL" id="BAVZ01000003">
    <property type="protein sequence ID" value="GAF07333.1"/>
    <property type="molecule type" value="Genomic_DNA"/>
</dbReference>
<dbReference type="STRING" id="1236976.JCM16418_1343"/>
<dbReference type="Pfam" id="PF13739">
    <property type="entry name" value="PdaC"/>
    <property type="match status" value="1"/>
</dbReference>
<dbReference type="InterPro" id="IPR002509">
    <property type="entry name" value="NODB_dom"/>
</dbReference>
<dbReference type="AlphaFoldDB" id="W7YI89"/>
<dbReference type="Pfam" id="PF01522">
    <property type="entry name" value="Polysacc_deac_1"/>
    <property type="match status" value="1"/>
</dbReference>
<sequence>MNRRKKTWWPFWLVGFIILTGVIVVINLMMQNVASGNQSTSENVDVSPSAYPGFNIETRTNDTKNYILSISSVIANSKEINAPIQKWINDQERDFLVQVKDSANTIKNDRRAELNITLETNKNNDHLYSLVFTSYQITGGANGQSVIKTFNIDTAKNKILNLSDFMTVDKEAVAHIIPIVQEELKKQKTVHPYIFEEDLQKSLQNPAAWNWSIGKGVFTLYFNKYEIAAGAAGTVQVNIPLDSLQSYMKKDLHLTWNNATTNNNESKVKKPKIHPLDPKGKYVALTFDDGPHPKVTPRVLRTLKEFNIKATFFMLGVQVEYYPDVAKKVAEAGHEIGNHSKSHPNLAKMSMSEIRKQIIKSSDQIEAATGEKPTLFRPPYGAINDAIKKITKEQKTPIILWSVDSLDWKSRNAQAVNAEDETHQTRLDCTYA</sequence>
<keyword evidence="1" id="KW-0479">Metal-binding</keyword>
<organism evidence="5 6">
    <name type="scientific">Paenibacillus pini JCM 16418</name>
    <dbReference type="NCBI Taxonomy" id="1236976"/>
    <lineage>
        <taxon>Bacteria</taxon>
        <taxon>Bacillati</taxon>
        <taxon>Bacillota</taxon>
        <taxon>Bacilli</taxon>
        <taxon>Bacillales</taxon>
        <taxon>Paenibacillaceae</taxon>
        <taxon>Paenibacillus</taxon>
    </lineage>
</organism>
<keyword evidence="3" id="KW-1133">Transmembrane helix</keyword>
<dbReference type="Proteomes" id="UP000019364">
    <property type="component" value="Unassembled WGS sequence"/>
</dbReference>
<dbReference type="PROSITE" id="PS51677">
    <property type="entry name" value="NODB"/>
    <property type="match status" value="1"/>
</dbReference>
<dbReference type="InterPro" id="IPR037126">
    <property type="entry name" value="PdaC/RsiV-like_sf"/>
</dbReference>
<dbReference type="PANTHER" id="PTHR10587:SF133">
    <property type="entry name" value="CHITIN DEACETYLASE 1-RELATED"/>
    <property type="match status" value="1"/>
</dbReference>
<dbReference type="InterPro" id="IPR011330">
    <property type="entry name" value="Glyco_hydro/deAcase_b/a-brl"/>
</dbReference>
<dbReference type="RefSeq" id="WP_052020077.1">
    <property type="nucleotide sequence ID" value="NZ_BAVZ01000003.1"/>
</dbReference>
<keyword evidence="3" id="KW-0472">Membrane</keyword>
<evidence type="ECO:0000259" key="4">
    <source>
        <dbReference type="PROSITE" id="PS51677"/>
    </source>
</evidence>
<dbReference type="SUPFAM" id="SSF88713">
    <property type="entry name" value="Glycoside hydrolase/deacetylase"/>
    <property type="match status" value="1"/>
</dbReference>
<dbReference type="GO" id="GO:0005975">
    <property type="term" value="P:carbohydrate metabolic process"/>
    <property type="evidence" value="ECO:0007669"/>
    <property type="project" value="InterPro"/>
</dbReference>
<dbReference type="InterPro" id="IPR025303">
    <property type="entry name" value="PdaC"/>
</dbReference>
<proteinExistence type="predicted"/>